<feature type="transmembrane region" description="Helical" evidence="1">
    <location>
        <begin position="7"/>
        <end position="25"/>
    </location>
</feature>
<keyword evidence="1" id="KW-1133">Transmembrane helix</keyword>
<evidence type="ECO:0008006" key="6">
    <source>
        <dbReference type="Google" id="ProtNLM"/>
    </source>
</evidence>
<comment type="caution">
    <text evidence="2">The sequence shown here is derived from an EMBL/GenBank/DDBJ whole genome shotgun (WGS) entry which is preliminary data.</text>
</comment>
<accession>A0AAW4WJZ3</accession>
<gene>
    <name evidence="2" type="ORF">LKD47_12795</name>
    <name evidence="3" type="ORF">OCV43_00955</name>
</gene>
<dbReference type="EMBL" id="JAOQKI010000001">
    <property type="protein sequence ID" value="MCU6715842.1"/>
    <property type="molecule type" value="Genomic_DNA"/>
</dbReference>
<dbReference type="RefSeq" id="WP_227710675.1">
    <property type="nucleotide sequence ID" value="NZ_JAJEQW010000016.1"/>
</dbReference>
<feature type="transmembrane region" description="Helical" evidence="1">
    <location>
        <begin position="31"/>
        <end position="51"/>
    </location>
</feature>
<keyword evidence="5" id="KW-1185">Reference proteome</keyword>
<reference evidence="3 5" key="1">
    <citation type="journal article" date="2021" name="ISME Commun">
        <title>Automated analysis of genomic sequences facilitates high-throughput and comprehensive description of bacteria.</title>
        <authorList>
            <person name="Hitch T.C.A."/>
        </authorList>
    </citation>
    <scope>NUCLEOTIDE SEQUENCE [LARGE SCALE GENOMIC DNA]</scope>
    <source>
        <strain evidence="3 5">Sanger_19</strain>
    </source>
</reference>
<evidence type="ECO:0000313" key="5">
    <source>
        <dbReference type="Proteomes" id="UP001209666"/>
    </source>
</evidence>
<evidence type="ECO:0000313" key="2">
    <source>
        <dbReference type="EMBL" id="MCC2243157.1"/>
    </source>
</evidence>
<feature type="transmembrane region" description="Helical" evidence="1">
    <location>
        <begin position="82"/>
        <end position="98"/>
    </location>
</feature>
<name>A0AAW4WJZ3_9FIRM</name>
<evidence type="ECO:0000313" key="3">
    <source>
        <dbReference type="EMBL" id="MCU6715842.1"/>
    </source>
</evidence>
<evidence type="ECO:0000313" key="4">
    <source>
        <dbReference type="Proteomes" id="UP001198893"/>
    </source>
</evidence>
<dbReference type="Proteomes" id="UP001209666">
    <property type="component" value="Unassembled WGS sequence"/>
</dbReference>
<keyword evidence="1" id="KW-0472">Membrane</keyword>
<reference evidence="2" key="2">
    <citation type="submission" date="2021-10" db="EMBL/GenBank/DDBJ databases">
        <title>Anaerobic single-cell dispensing facilitates the cultivation of human gut bacteria.</title>
        <authorList>
            <person name="Afrizal A."/>
        </authorList>
    </citation>
    <scope>NUCLEOTIDE SEQUENCE</scope>
    <source>
        <strain evidence="2">CLA-AA-H204</strain>
    </source>
</reference>
<dbReference type="AlphaFoldDB" id="A0AAW4WJZ3"/>
<dbReference type="Proteomes" id="UP001198893">
    <property type="component" value="Unassembled WGS sequence"/>
</dbReference>
<keyword evidence="1" id="KW-0812">Transmembrane</keyword>
<dbReference type="EMBL" id="JAJEQW010000016">
    <property type="protein sequence ID" value="MCC2243157.1"/>
    <property type="molecule type" value="Genomic_DNA"/>
</dbReference>
<proteinExistence type="predicted"/>
<feature type="transmembrane region" description="Helical" evidence="1">
    <location>
        <begin position="58"/>
        <end position="76"/>
    </location>
</feature>
<sequence>MKKFKKMLPYLIINAIVFYLTPFMIKDTGSGMLILLIGFPVICFIVALIYGIKNSFNWIYSLLVMLLFVPTIFIFYNESATIYILAYGIISAFGNFLGDNKTGI</sequence>
<evidence type="ECO:0000256" key="1">
    <source>
        <dbReference type="SAM" id="Phobius"/>
    </source>
</evidence>
<protein>
    <recommendedName>
        <fullName evidence="6">Exosortase</fullName>
    </recommendedName>
</protein>
<reference evidence="3" key="3">
    <citation type="submission" date="2022-09" db="EMBL/GenBank/DDBJ databases">
        <authorList>
            <person name="Hitch T.C.A."/>
        </authorList>
    </citation>
    <scope>NUCLEOTIDE SEQUENCE</scope>
    <source>
        <strain evidence="3">Sanger_19</strain>
    </source>
</reference>
<organism evidence="2 4">
    <name type="scientific">Roseburia amylophila</name>
    <dbReference type="NCBI Taxonomy" id="2981794"/>
    <lineage>
        <taxon>Bacteria</taxon>
        <taxon>Bacillati</taxon>
        <taxon>Bacillota</taxon>
        <taxon>Clostridia</taxon>
        <taxon>Lachnospirales</taxon>
        <taxon>Lachnospiraceae</taxon>
        <taxon>Roseburia</taxon>
    </lineage>
</organism>